<feature type="transmembrane region" description="Helical" evidence="9">
    <location>
        <begin position="341"/>
        <end position="359"/>
    </location>
</feature>
<dbReference type="PANTHER" id="PTHR30588:SF0">
    <property type="entry name" value="BRANCHED-CHAIN AMINO ACID PERMEASE BRNQ"/>
    <property type="match status" value="1"/>
</dbReference>
<dbReference type="PANTHER" id="PTHR30588">
    <property type="entry name" value="BRANCHED-CHAIN AMINO ACID TRANSPORT SYSTEM 2 CARRIER PROTEIN"/>
    <property type="match status" value="1"/>
</dbReference>
<feature type="transmembrane region" description="Helical" evidence="9">
    <location>
        <begin position="232"/>
        <end position="252"/>
    </location>
</feature>
<evidence type="ECO:0000256" key="9">
    <source>
        <dbReference type="SAM" id="Phobius"/>
    </source>
</evidence>
<proteinExistence type="inferred from homology"/>
<keyword evidence="6" id="KW-0029">Amino-acid transport</keyword>
<dbReference type="GO" id="GO:0005886">
    <property type="term" value="C:plasma membrane"/>
    <property type="evidence" value="ECO:0007669"/>
    <property type="project" value="UniProtKB-SubCell"/>
</dbReference>
<dbReference type="InterPro" id="IPR004685">
    <property type="entry name" value="Brnchd-chn_aa_trnsp_Livcs"/>
</dbReference>
<keyword evidence="4" id="KW-1003">Cell membrane</keyword>
<dbReference type="eggNOG" id="COG1114">
    <property type="taxonomic scope" value="Bacteria"/>
</dbReference>
<reference evidence="11" key="1">
    <citation type="submission" date="2007-07" db="EMBL/GenBank/DDBJ databases">
        <title>Complete genome sequence of Campylobacter hominis ATCC BAA-381, a commensal isolated from the human gastrointestinal tract.</title>
        <authorList>
            <person name="Fouts D.E."/>
            <person name="Mongodin E.F."/>
            <person name="Puiu D."/>
            <person name="Sebastian Y."/>
            <person name="Miller W.G."/>
            <person name="Mandrell R.E."/>
            <person name="Nelson K.E."/>
        </authorList>
    </citation>
    <scope>NUCLEOTIDE SEQUENCE [LARGE SCALE GENOMIC DNA]</scope>
    <source>
        <strain evidence="11">ATCC BAA-381 / LMG 19568 / NCTC 13146 / CH001A</strain>
    </source>
</reference>
<keyword evidence="5 9" id="KW-0812">Transmembrane</keyword>
<comment type="subcellular location">
    <subcellularLocation>
        <location evidence="1">Cell membrane</location>
        <topology evidence="1">Multi-pass membrane protein</topology>
    </subcellularLocation>
</comment>
<dbReference type="Pfam" id="PF05525">
    <property type="entry name" value="Branch_AA_trans"/>
    <property type="match status" value="1"/>
</dbReference>
<dbReference type="OrthoDB" id="9783920at2"/>
<gene>
    <name evidence="10" type="primary">brnQ</name>
    <name evidence="10" type="ordered locus">CHAB381_1182</name>
</gene>
<feature type="transmembrane region" description="Helical" evidence="9">
    <location>
        <begin position="77"/>
        <end position="100"/>
    </location>
</feature>
<feature type="transmembrane region" description="Helical" evidence="9">
    <location>
        <begin position="414"/>
        <end position="433"/>
    </location>
</feature>
<feature type="transmembrane region" description="Helical" evidence="9">
    <location>
        <begin position="151"/>
        <end position="172"/>
    </location>
</feature>
<keyword evidence="3" id="KW-0813">Transport</keyword>
<evidence type="ECO:0000256" key="7">
    <source>
        <dbReference type="ARBA" id="ARBA00022989"/>
    </source>
</evidence>
<evidence type="ECO:0000256" key="4">
    <source>
        <dbReference type="ARBA" id="ARBA00022475"/>
    </source>
</evidence>
<dbReference type="Proteomes" id="UP000002407">
    <property type="component" value="Chromosome"/>
</dbReference>
<organism evidence="10 11">
    <name type="scientific">Campylobacter hominis (strain ATCC BAA-381 / DSM 21671 / CCUG 45161 / LMG 19568 / NCTC 13146 / CH001A)</name>
    <dbReference type="NCBI Taxonomy" id="360107"/>
    <lineage>
        <taxon>Bacteria</taxon>
        <taxon>Pseudomonadati</taxon>
        <taxon>Campylobacterota</taxon>
        <taxon>Epsilonproteobacteria</taxon>
        <taxon>Campylobacterales</taxon>
        <taxon>Campylobacteraceae</taxon>
        <taxon>Campylobacter</taxon>
    </lineage>
</organism>
<comment type="similarity">
    <text evidence="2">Belongs to the branched chain amino acid transporter family.</text>
</comment>
<dbReference type="AlphaFoldDB" id="A7I2J6"/>
<feature type="transmembrane region" description="Helical" evidence="9">
    <location>
        <begin position="316"/>
        <end position="335"/>
    </location>
</feature>
<name>A7I2J6_CAMHC</name>
<keyword evidence="11" id="KW-1185">Reference proteome</keyword>
<accession>A7I2J6</accession>
<keyword evidence="8 9" id="KW-0472">Membrane</keyword>
<evidence type="ECO:0000256" key="2">
    <source>
        <dbReference type="ARBA" id="ARBA00008540"/>
    </source>
</evidence>
<evidence type="ECO:0000256" key="6">
    <source>
        <dbReference type="ARBA" id="ARBA00022970"/>
    </source>
</evidence>
<dbReference type="RefSeq" id="WP_012109037.1">
    <property type="nucleotide sequence ID" value="NC_009714.1"/>
</dbReference>
<dbReference type="EMBL" id="CP000776">
    <property type="protein sequence ID" value="ABS51804.1"/>
    <property type="molecule type" value="Genomic_DNA"/>
</dbReference>
<evidence type="ECO:0000256" key="1">
    <source>
        <dbReference type="ARBA" id="ARBA00004651"/>
    </source>
</evidence>
<evidence type="ECO:0000313" key="10">
    <source>
        <dbReference type="EMBL" id="ABS51804.1"/>
    </source>
</evidence>
<evidence type="ECO:0000256" key="8">
    <source>
        <dbReference type="ARBA" id="ARBA00023136"/>
    </source>
</evidence>
<protein>
    <submittedName>
        <fullName evidence="10">Branched-chain amino acid transport system II carrier protein</fullName>
    </submittedName>
</protein>
<feature type="transmembrane region" description="Helical" evidence="9">
    <location>
        <begin position="282"/>
        <end position="304"/>
    </location>
</feature>
<feature type="transmembrane region" description="Helical" evidence="9">
    <location>
        <begin position="120"/>
        <end position="139"/>
    </location>
</feature>
<feature type="transmembrane region" description="Helical" evidence="9">
    <location>
        <begin position="371"/>
        <end position="389"/>
    </location>
</feature>
<feature type="transmembrane region" description="Helical" evidence="9">
    <location>
        <begin position="45"/>
        <end position="65"/>
    </location>
</feature>
<feature type="transmembrane region" description="Helical" evidence="9">
    <location>
        <begin position="12"/>
        <end position="33"/>
    </location>
</feature>
<dbReference type="GO" id="GO:0015190">
    <property type="term" value="F:L-leucine transmembrane transporter activity"/>
    <property type="evidence" value="ECO:0007669"/>
    <property type="project" value="TreeGrafter"/>
</dbReference>
<dbReference type="GO" id="GO:0015818">
    <property type="term" value="P:isoleucine transport"/>
    <property type="evidence" value="ECO:0007669"/>
    <property type="project" value="TreeGrafter"/>
</dbReference>
<evidence type="ECO:0000256" key="5">
    <source>
        <dbReference type="ARBA" id="ARBA00022692"/>
    </source>
</evidence>
<dbReference type="NCBIfam" id="TIGR00796">
    <property type="entry name" value="livcs"/>
    <property type="match status" value="1"/>
</dbReference>
<evidence type="ECO:0000313" key="11">
    <source>
        <dbReference type="Proteomes" id="UP000002407"/>
    </source>
</evidence>
<dbReference type="HOGENOM" id="CLU_036807_0_1_7"/>
<sequence length="440" mass="48605">MQKHISKMQFFAVSLMLFSMFFGAGNFIFPPMLGKEAGTNVYEATMFFCLTGVILPILGIAAISLSKSMDELVNRAGVIFGMTFTILIYITIGPAFAIPRAANMPFEVSLAPFIDPNNKFLWLCFYSFIYFGINYIICVNKSTMIDTLGKYLTPIMLILLVLLFLAGVINPIGDFNAPTGEYATHPVSKGFLEGYQTMDALASLIFATVIINSMRSLGVKNEKAIFSLTIKSGILAGAILACVYMMLGFLGASSSTKFMEATNGAALLSNITDYLFGNFGRIVLGAIFLLACLTTTVGLISSASDFFSKFTPKIKYSAWCIIWSFLSFCVATIGLDSIIKYSIPVLYIIYPITIMYIILSLINGIIQSSSLIYRSCIYLAAFLGIINSLDTTCDIQIKYITYIISRLPFYEQNLGWIVPEAVCFIITYAIFLIRKKNIEV</sequence>
<dbReference type="GO" id="GO:0005304">
    <property type="term" value="F:L-valine transmembrane transporter activity"/>
    <property type="evidence" value="ECO:0007669"/>
    <property type="project" value="TreeGrafter"/>
</dbReference>
<feature type="transmembrane region" description="Helical" evidence="9">
    <location>
        <begin position="192"/>
        <end position="211"/>
    </location>
</feature>
<dbReference type="KEGG" id="cha:CHAB381_1182"/>
<evidence type="ECO:0000256" key="3">
    <source>
        <dbReference type="ARBA" id="ARBA00022448"/>
    </source>
</evidence>
<dbReference type="GO" id="GO:0015188">
    <property type="term" value="F:L-isoleucine transmembrane transporter activity"/>
    <property type="evidence" value="ECO:0007669"/>
    <property type="project" value="TreeGrafter"/>
</dbReference>
<dbReference type="GO" id="GO:0015820">
    <property type="term" value="P:L-leucine transport"/>
    <property type="evidence" value="ECO:0007669"/>
    <property type="project" value="TreeGrafter"/>
</dbReference>
<dbReference type="STRING" id="360107.CHAB381_1182"/>
<keyword evidence="7 9" id="KW-1133">Transmembrane helix</keyword>